<protein>
    <submittedName>
        <fullName evidence="7">RNA methyltransferase</fullName>
    </submittedName>
</protein>
<dbReference type="EMBL" id="QSCR01000016">
    <property type="protein sequence ID" value="RGY17277.1"/>
    <property type="molecule type" value="Genomic_DNA"/>
</dbReference>
<dbReference type="GO" id="GO:0003723">
    <property type="term" value="F:RNA binding"/>
    <property type="evidence" value="ECO:0007669"/>
    <property type="project" value="InterPro"/>
</dbReference>
<keyword evidence="2 7" id="KW-0489">Methyltransferase</keyword>
<gene>
    <name evidence="7" type="ORF">DXA50_10285</name>
    <name evidence="6" type="ORF">I6J59_10600</name>
</gene>
<dbReference type="GO" id="GO:0008173">
    <property type="term" value="F:RNA methyltransferase activity"/>
    <property type="evidence" value="ECO:0007669"/>
    <property type="project" value="InterPro"/>
</dbReference>
<dbReference type="InterPro" id="IPR053888">
    <property type="entry name" value="MRM3-like_sub_bind"/>
</dbReference>
<dbReference type="GO" id="GO:0006396">
    <property type="term" value="P:RNA processing"/>
    <property type="evidence" value="ECO:0007669"/>
    <property type="project" value="InterPro"/>
</dbReference>
<evidence type="ECO:0000313" key="7">
    <source>
        <dbReference type="EMBL" id="RGY17277.1"/>
    </source>
</evidence>
<dbReference type="InterPro" id="IPR051259">
    <property type="entry name" value="rRNA_Methyltransferase"/>
</dbReference>
<dbReference type="PANTHER" id="PTHR43191:SF2">
    <property type="entry name" value="RRNA METHYLTRANSFERASE 3, MITOCHONDRIAL"/>
    <property type="match status" value="1"/>
</dbReference>
<dbReference type="Proteomes" id="UP000286063">
    <property type="component" value="Unassembled WGS sequence"/>
</dbReference>
<dbReference type="GO" id="GO:0032259">
    <property type="term" value="P:methylation"/>
    <property type="evidence" value="ECO:0007669"/>
    <property type="project" value="UniProtKB-KW"/>
</dbReference>
<keyword evidence="9" id="KW-1185">Reference proteome</keyword>
<dbReference type="Pfam" id="PF22435">
    <property type="entry name" value="MRM3-like_sub_bind"/>
    <property type="match status" value="1"/>
</dbReference>
<evidence type="ECO:0000313" key="8">
    <source>
        <dbReference type="Proteomes" id="UP000286063"/>
    </source>
</evidence>
<dbReference type="Pfam" id="PF00588">
    <property type="entry name" value="SpoU_methylase"/>
    <property type="match status" value="1"/>
</dbReference>
<evidence type="ECO:0000313" key="6">
    <source>
        <dbReference type="EMBL" id="QRO48420.1"/>
    </source>
</evidence>
<dbReference type="InterPro" id="IPR029064">
    <property type="entry name" value="Ribosomal_eL30-like_sf"/>
</dbReference>
<dbReference type="CDD" id="cd18109">
    <property type="entry name" value="SpoU-like_RNA-MTase"/>
    <property type="match status" value="1"/>
</dbReference>
<reference evidence="6 9" key="2">
    <citation type="submission" date="2021-02" db="EMBL/GenBank/DDBJ databases">
        <title>FDA dAtabase for Regulatory Grade micrObial Sequences (FDA-ARGOS): Supporting development and validation of Infectious Disease Dx tests.</title>
        <authorList>
            <person name="Carlson P."/>
            <person name="Fischbach M."/>
            <person name="Hastie J."/>
            <person name="Bilen M."/>
            <person name="Cheng A."/>
            <person name="Tallon L."/>
            <person name="Sadzewicz L."/>
            <person name="Zhao X."/>
            <person name="Boylan J."/>
            <person name="Ott S."/>
            <person name="Bowen H."/>
            <person name="Vavikolanu K."/>
            <person name="Mehta A."/>
            <person name="Aluvathingal J."/>
            <person name="Nadendla S."/>
            <person name="Yan Y."/>
            <person name="Sichtig H."/>
        </authorList>
    </citation>
    <scope>NUCLEOTIDE SEQUENCE [LARGE SCALE GENOMIC DNA]</scope>
    <source>
        <strain evidence="6 9">FDAARGOS_1229</strain>
    </source>
</reference>
<dbReference type="InterPro" id="IPR029028">
    <property type="entry name" value="Alpha/beta_knot_MTases"/>
</dbReference>
<evidence type="ECO:0000259" key="5">
    <source>
        <dbReference type="Pfam" id="PF22435"/>
    </source>
</evidence>
<dbReference type="Gene3D" id="3.40.1280.10">
    <property type="match status" value="1"/>
</dbReference>
<evidence type="ECO:0000256" key="1">
    <source>
        <dbReference type="ARBA" id="ARBA00007228"/>
    </source>
</evidence>
<accession>A0A413IN20</accession>
<dbReference type="InterPro" id="IPR001537">
    <property type="entry name" value="SpoU_MeTrfase"/>
</dbReference>
<dbReference type="SUPFAM" id="SSF75217">
    <property type="entry name" value="alpha/beta knot"/>
    <property type="match status" value="1"/>
</dbReference>
<evidence type="ECO:0000256" key="2">
    <source>
        <dbReference type="ARBA" id="ARBA00022603"/>
    </source>
</evidence>
<proteinExistence type="inferred from homology"/>
<dbReference type="RefSeq" id="WP_027201114.1">
    <property type="nucleotide sequence ID" value="NZ_CAJKXH010000024.1"/>
</dbReference>
<sequence>MLSKHLTNVIQNLEKKKFREKYNLYKVEGDKLVQELLLSDMKIDSLIARPSWIESNQQHLKKCNTIEVNEIEMGRISNFKSLPEVIALAEIPVRTYNPDEIKDSLSVVLNGIQDPGNIGTILRVCDWFGIRNIFCDHDCANIFNPKSVQASMGAIFRVNVFYLDLVDFIPRFTNSDFPCYGTFLEGENIYRMHLQSKGFIVMGNEGNGITAGIEQLVNHKITIPSFAHSLYSTESLNVGVATGIILSEFKRIEYINR</sequence>
<dbReference type="AlphaFoldDB" id="A0A413IN20"/>
<dbReference type="OrthoDB" id="9785673at2"/>
<evidence type="ECO:0000256" key="3">
    <source>
        <dbReference type="ARBA" id="ARBA00022679"/>
    </source>
</evidence>
<name>A0A413IN20_9BACT</name>
<dbReference type="SUPFAM" id="SSF55315">
    <property type="entry name" value="L30e-like"/>
    <property type="match status" value="1"/>
</dbReference>
<dbReference type="GeneID" id="93099008"/>
<dbReference type="Gene3D" id="3.30.1330.30">
    <property type="match status" value="1"/>
</dbReference>
<dbReference type="EMBL" id="CP069450">
    <property type="protein sequence ID" value="QRO48420.1"/>
    <property type="molecule type" value="Genomic_DNA"/>
</dbReference>
<dbReference type="PANTHER" id="PTHR43191">
    <property type="entry name" value="RRNA METHYLTRANSFERASE 3"/>
    <property type="match status" value="1"/>
</dbReference>
<evidence type="ECO:0000259" key="4">
    <source>
        <dbReference type="Pfam" id="PF00588"/>
    </source>
</evidence>
<organism evidence="7 8">
    <name type="scientific">Butyricimonas virosa</name>
    <dbReference type="NCBI Taxonomy" id="544645"/>
    <lineage>
        <taxon>Bacteria</taxon>
        <taxon>Pseudomonadati</taxon>
        <taxon>Bacteroidota</taxon>
        <taxon>Bacteroidia</taxon>
        <taxon>Bacteroidales</taxon>
        <taxon>Odoribacteraceae</taxon>
        <taxon>Butyricimonas</taxon>
    </lineage>
</organism>
<dbReference type="Proteomes" id="UP000654720">
    <property type="component" value="Chromosome"/>
</dbReference>
<evidence type="ECO:0000313" key="9">
    <source>
        <dbReference type="Proteomes" id="UP000654720"/>
    </source>
</evidence>
<reference evidence="7 8" key="1">
    <citation type="submission" date="2018-08" db="EMBL/GenBank/DDBJ databases">
        <title>A genome reference for cultivated species of the human gut microbiota.</title>
        <authorList>
            <person name="Zou Y."/>
            <person name="Xue W."/>
            <person name="Luo G."/>
        </authorList>
    </citation>
    <scope>NUCLEOTIDE SEQUENCE [LARGE SCALE GENOMIC DNA]</scope>
    <source>
        <strain evidence="7 8">OF02-7</strain>
    </source>
</reference>
<feature type="domain" description="tRNA/rRNA methyltransferase SpoU type" evidence="4">
    <location>
        <begin position="105"/>
        <end position="246"/>
    </location>
</feature>
<keyword evidence="3 7" id="KW-0808">Transferase</keyword>
<comment type="similarity">
    <text evidence="1">Belongs to the class IV-like SAM-binding methyltransferase superfamily. RNA methyltransferase TrmH family.</text>
</comment>
<feature type="domain" description="MRM3-like substrate binding" evidence="5">
    <location>
        <begin position="10"/>
        <end position="81"/>
    </location>
</feature>
<dbReference type="InterPro" id="IPR029026">
    <property type="entry name" value="tRNA_m1G_MTases_N"/>
</dbReference>